<keyword evidence="5" id="KW-0812">Transmembrane</keyword>
<evidence type="ECO:0000313" key="7">
    <source>
        <dbReference type="Proteomes" id="UP000481861"/>
    </source>
</evidence>
<dbReference type="PROSITE" id="PS50297">
    <property type="entry name" value="ANK_REP_REGION"/>
    <property type="match status" value="2"/>
</dbReference>
<feature type="repeat" description="ANK" evidence="3">
    <location>
        <begin position="1021"/>
        <end position="1045"/>
    </location>
</feature>
<gene>
    <name evidence="6" type="ORF">BDV95DRAFT_519432</name>
</gene>
<feature type="repeat" description="ANK" evidence="3">
    <location>
        <begin position="1055"/>
        <end position="1087"/>
    </location>
</feature>
<organism evidence="6 7">
    <name type="scientific">Massariosphaeria phaeospora</name>
    <dbReference type="NCBI Taxonomy" id="100035"/>
    <lineage>
        <taxon>Eukaryota</taxon>
        <taxon>Fungi</taxon>
        <taxon>Dikarya</taxon>
        <taxon>Ascomycota</taxon>
        <taxon>Pezizomycotina</taxon>
        <taxon>Dothideomycetes</taxon>
        <taxon>Pleosporomycetidae</taxon>
        <taxon>Pleosporales</taxon>
        <taxon>Pleosporales incertae sedis</taxon>
        <taxon>Massariosphaeria</taxon>
    </lineage>
</organism>
<feature type="transmembrane region" description="Helical" evidence="5">
    <location>
        <begin position="45"/>
        <end position="67"/>
    </location>
</feature>
<dbReference type="SMART" id="SM00248">
    <property type="entry name" value="ANK"/>
    <property type="match status" value="4"/>
</dbReference>
<keyword evidence="1" id="KW-0677">Repeat</keyword>
<keyword evidence="5" id="KW-1133">Transmembrane helix</keyword>
<keyword evidence="5" id="KW-0472">Membrane</keyword>
<evidence type="ECO:0000256" key="5">
    <source>
        <dbReference type="SAM" id="Phobius"/>
    </source>
</evidence>
<dbReference type="PROSITE" id="PS50088">
    <property type="entry name" value="ANK_REPEAT"/>
    <property type="match status" value="2"/>
</dbReference>
<protein>
    <submittedName>
        <fullName evidence="6">Uncharacterized protein</fullName>
    </submittedName>
</protein>
<sequence>MASVNDDNVGDFTNDLASDIGPLLALFGENMTIQYLSESTTFLDYFIFALAPIGIITAVVSTIRLCGHASLRAFIGRSQEGEGTIEAELCTSTSRDVCELFTKGGVQRVLGRPSILELVYVERDKEVDSANIHDAKTEVGLYLSRNYFEDGTASENPYWQKVKESSPGRPGSTAGRAPAFAPNPNLSLNVGVKKQPSWVFWAIAALGLVLQLGVLVLAGVGVWILDWNLNEAEGSAKDYAPSMYITGTLLLCGGMWSCAALIGQTTDEIRFKRNNQESSQRSRLLWLQPGPQVIGDQSFDPYAYFEDTHKDPLRVWTSSSKNSPDIFELYTFFAILTTLAGYVIQFIGLRGMKGWVSLAQLGITIMMSLLRGLLRIKRLGKDNNALATMPDLVAGHELDWLSPKIVGQKAQNKIYWHSQVEHRAKATAQAKGDHLFQIRVRLAHLTGNISFRKLGDSEYQAWEDEYVKVRAKASKLATAICKAAGDLVKGQRYDDIMLCIEAASLVNDQKTSETQLISLALKAPPEFSTAGWRMDSAQLEAALGLWVWSMISDERLLEEDNDRTSRSTAEKIQQARIVSAGDDDDNWDANVNIQSEMNLWLGRSTINFHQTTLTCRDQGSRGLATLFKRPARGSLPTFTALDLDDEVELHTDIQRFCGWSNVQSTPEDETGRSGRSSANSESKSGDKPGAEANLRIQFIDLPLAETSLLDLCAQELFATLMLSLAGLVPLSTTVLSESSGKLRLENESVNTFVSSFQEAELGSSSDAMLCVVPALRQKLEPLDSDKLLSALCKSADGYRQEVEWERAATVLQWACTHFAPSQDKDKITKPSPHFVKSLRATAELYRWSLAHSVWKQDDGSAPSRKTFGLCGIDKLLDIYGSICQSNSELKEIVGRYQEIARIFREQGDTAKDSGPSSFKAALRSRDRTKALYNLCFMSPRTISSSHQENHSILFLAVRNDWAEVVSVLLEMKVNPNSTHQGPSYSQGERTALSYCAELGFSSYIKPLLEHGSAIDEPSGPESQAPLSQAAKNGHLSIVKLLLESGPVDLNRKDNKGKSSLTHAAEGGHLAVTQILLQHGANIEVKDNRAWTPLMWAAFKGCTAVMQLLLAK</sequence>
<dbReference type="AlphaFoldDB" id="A0A7C8I7H1"/>
<dbReference type="Pfam" id="PF12796">
    <property type="entry name" value="Ank_2"/>
    <property type="match status" value="1"/>
</dbReference>
<keyword evidence="7" id="KW-1185">Reference proteome</keyword>
<feature type="region of interest" description="Disordered" evidence="4">
    <location>
        <begin position="660"/>
        <end position="689"/>
    </location>
</feature>
<feature type="transmembrane region" description="Helical" evidence="5">
    <location>
        <begin position="329"/>
        <end position="349"/>
    </location>
</feature>
<reference evidence="6 7" key="1">
    <citation type="submission" date="2020-01" db="EMBL/GenBank/DDBJ databases">
        <authorList>
            <consortium name="DOE Joint Genome Institute"/>
            <person name="Haridas S."/>
            <person name="Albert R."/>
            <person name="Binder M."/>
            <person name="Bloem J."/>
            <person name="Labutti K."/>
            <person name="Salamov A."/>
            <person name="Andreopoulos B."/>
            <person name="Baker S.E."/>
            <person name="Barry K."/>
            <person name="Bills G."/>
            <person name="Bluhm B.H."/>
            <person name="Cannon C."/>
            <person name="Castanera R."/>
            <person name="Culley D.E."/>
            <person name="Daum C."/>
            <person name="Ezra D."/>
            <person name="Gonzalez J.B."/>
            <person name="Henrissat B."/>
            <person name="Kuo A."/>
            <person name="Liang C."/>
            <person name="Lipzen A."/>
            <person name="Lutzoni F."/>
            <person name="Magnuson J."/>
            <person name="Mondo S."/>
            <person name="Nolan M."/>
            <person name="Ohm R."/>
            <person name="Pangilinan J."/>
            <person name="Park H.-J.H."/>
            <person name="Ramirez L."/>
            <person name="Alfaro M."/>
            <person name="Sun H."/>
            <person name="Tritt A."/>
            <person name="Yoshinaga Y."/>
            <person name="Zwiers L.-H.L."/>
            <person name="Turgeon B.G."/>
            <person name="Goodwin S.B."/>
            <person name="Spatafora J.W."/>
            <person name="Crous P.W."/>
            <person name="Grigoriev I.V."/>
        </authorList>
    </citation>
    <scope>NUCLEOTIDE SEQUENCE [LARGE SCALE GENOMIC DNA]</scope>
    <source>
        <strain evidence="6 7">CBS 611.86</strain>
    </source>
</reference>
<accession>A0A7C8I7H1</accession>
<feature type="compositionally biased region" description="Polar residues" evidence="4">
    <location>
        <begin position="673"/>
        <end position="682"/>
    </location>
</feature>
<proteinExistence type="predicted"/>
<dbReference type="PANTHER" id="PTHR24198:SF165">
    <property type="entry name" value="ANKYRIN REPEAT-CONTAINING PROTEIN-RELATED"/>
    <property type="match status" value="1"/>
</dbReference>
<dbReference type="EMBL" id="JAADJZ010000009">
    <property type="protein sequence ID" value="KAF2872568.1"/>
    <property type="molecule type" value="Genomic_DNA"/>
</dbReference>
<evidence type="ECO:0000256" key="1">
    <source>
        <dbReference type="ARBA" id="ARBA00022737"/>
    </source>
</evidence>
<dbReference type="PANTHER" id="PTHR24198">
    <property type="entry name" value="ANKYRIN REPEAT AND PROTEIN KINASE DOMAIN-CONTAINING PROTEIN"/>
    <property type="match status" value="1"/>
</dbReference>
<dbReference type="Proteomes" id="UP000481861">
    <property type="component" value="Unassembled WGS sequence"/>
</dbReference>
<feature type="transmembrane region" description="Helical" evidence="5">
    <location>
        <begin position="198"/>
        <end position="224"/>
    </location>
</feature>
<name>A0A7C8I7H1_9PLEO</name>
<comment type="caution">
    <text evidence="6">The sequence shown here is derived from an EMBL/GenBank/DDBJ whole genome shotgun (WGS) entry which is preliminary data.</text>
</comment>
<dbReference type="InterPro" id="IPR002110">
    <property type="entry name" value="Ankyrin_rpt"/>
</dbReference>
<feature type="transmembrane region" description="Helical" evidence="5">
    <location>
        <begin position="244"/>
        <end position="263"/>
    </location>
</feature>
<dbReference type="Gene3D" id="1.25.40.20">
    <property type="entry name" value="Ankyrin repeat-containing domain"/>
    <property type="match status" value="1"/>
</dbReference>
<evidence type="ECO:0000256" key="3">
    <source>
        <dbReference type="PROSITE-ProRule" id="PRU00023"/>
    </source>
</evidence>
<feature type="non-terminal residue" evidence="6">
    <location>
        <position position="1111"/>
    </location>
</feature>
<dbReference type="SUPFAM" id="SSF48403">
    <property type="entry name" value="Ankyrin repeat"/>
    <property type="match status" value="1"/>
</dbReference>
<evidence type="ECO:0000313" key="6">
    <source>
        <dbReference type="EMBL" id="KAF2872568.1"/>
    </source>
</evidence>
<dbReference type="InterPro" id="IPR036770">
    <property type="entry name" value="Ankyrin_rpt-contain_sf"/>
</dbReference>
<keyword evidence="2 3" id="KW-0040">ANK repeat</keyword>
<dbReference type="OrthoDB" id="194358at2759"/>
<evidence type="ECO:0000256" key="2">
    <source>
        <dbReference type="ARBA" id="ARBA00023043"/>
    </source>
</evidence>
<evidence type="ECO:0000256" key="4">
    <source>
        <dbReference type="SAM" id="MobiDB-lite"/>
    </source>
</evidence>